<gene>
    <name evidence="3" type="ORF">GPUH_LOCUS23201</name>
</gene>
<dbReference type="SUPFAM" id="SSF52091">
    <property type="entry name" value="SpoIIaa-like"/>
    <property type="match status" value="1"/>
</dbReference>
<reference evidence="5" key="1">
    <citation type="submission" date="2016-06" db="UniProtKB">
        <authorList>
            <consortium name="WormBaseParasite"/>
        </authorList>
    </citation>
    <scope>IDENTIFICATION</scope>
</reference>
<dbReference type="Pfam" id="PF01740">
    <property type="entry name" value="STAS"/>
    <property type="match status" value="1"/>
</dbReference>
<feature type="compositionally biased region" description="Basic and acidic residues" evidence="1">
    <location>
        <begin position="115"/>
        <end position="127"/>
    </location>
</feature>
<name>A0A183EQG0_9BILA</name>
<evidence type="ECO:0000313" key="3">
    <source>
        <dbReference type="EMBL" id="VDN41139.1"/>
    </source>
</evidence>
<proteinExistence type="predicted"/>
<evidence type="ECO:0000313" key="4">
    <source>
        <dbReference type="Proteomes" id="UP000271098"/>
    </source>
</evidence>
<protein>
    <submittedName>
        <fullName evidence="5">STAS domain-containing protein</fullName>
    </submittedName>
</protein>
<dbReference type="InterPro" id="IPR002645">
    <property type="entry name" value="STAS_dom"/>
</dbReference>
<dbReference type="Gene3D" id="3.30.750.24">
    <property type="entry name" value="STAS domain"/>
    <property type="match status" value="1"/>
</dbReference>
<dbReference type="InterPro" id="IPR036513">
    <property type="entry name" value="STAS_dom_sf"/>
</dbReference>
<feature type="domain" description="STAS" evidence="2">
    <location>
        <begin position="56"/>
        <end position="162"/>
    </location>
</feature>
<feature type="compositionally biased region" description="Polar residues" evidence="1">
    <location>
        <begin position="89"/>
        <end position="101"/>
    </location>
</feature>
<dbReference type="GO" id="GO:0016020">
    <property type="term" value="C:membrane"/>
    <property type="evidence" value="ECO:0007669"/>
    <property type="project" value="InterPro"/>
</dbReference>
<dbReference type="PROSITE" id="PS50801">
    <property type="entry name" value="STAS"/>
    <property type="match status" value="1"/>
</dbReference>
<dbReference type="OrthoDB" id="288203at2759"/>
<sequence length="169" mass="18929">MGLRTPSKRNSNFQLYINKCRRKTFFRPKIFYLGKTPTQEVYRPLAYYEGLQPVKENVKILRFEAPLNFVTVSAFLDKMSDVLHGDANGQCNSENPENNKATDPEMAAGSSYEELSQRDEITEGENKRRPKSEVTNGGLVIIVDCGAITSIDSMGVEALKEVGCLEKAI</sequence>
<dbReference type="InterPro" id="IPR001902">
    <property type="entry name" value="SLC26A/SulP_fam"/>
</dbReference>
<feature type="region of interest" description="Disordered" evidence="1">
    <location>
        <begin position="87"/>
        <end position="132"/>
    </location>
</feature>
<dbReference type="AlphaFoldDB" id="A0A183EQG0"/>
<dbReference type="GO" id="GO:0055085">
    <property type="term" value="P:transmembrane transport"/>
    <property type="evidence" value="ECO:0007669"/>
    <property type="project" value="InterPro"/>
</dbReference>
<reference evidence="3 4" key="2">
    <citation type="submission" date="2018-11" db="EMBL/GenBank/DDBJ databases">
        <authorList>
            <consortium name="Pathogen Informatics"/>
        </authorList>
    </citation>
    <scope>NUCLEOTIDE SEQUENCE [LARGE SCALE GENOMIC DNA]</scope>
</reference>
<evidence type="ECO:0000256" key="1">
    <source>
        <dbReference type="SAM" id="MobiDB-lite"/>
    </source>
</evidence>
<evidence type="ECO:0000313" key="5">
    <source>
        <dbReference type="WBParaSite" id="GPUH_0002323001-mRNA-1"/>
    </source>
</evidence>
<accession>A0A183EQG0</accession>
<dbReference type="EMBL" id="UYRT01097113">
    <property type="protein sequence ID" value="VDN41139.1"/>
    <property type="molecule type" value="Genomic_DNA"/>
</dbReference>
<keyword evidence="4" id="KW-1185">Reference proteome</keyword>
<dbReference type="Proteomes" id="UP000271098">
    <property type="component" value="Unassembled WGS sequence"/>
</dbReference>
<dbReference type="PANTHER" id="PTHR11814">
    <property type="entry name" value="SULFATE TRANSPORTER"/>
    <property type="match status" value="1"/>
</dbReference>
<dbReference type="WBParaSite" id="GPUH_0002323001-mRNA-1">
    <property type="protein sequence ID" value="GPUH_0002323001-mRNA-1"/>
    <property type="gene ID" value="GPUH_0002323001"/>
</dbReference>
<evidence type="ECO:0000259" key="2">
    <source>
        <dbReference type="PROSITE" id="PS50801"/>
    </source>
</evidence>
<organism evidence="5">
    <name type="scientific">Gongylonema pulchrum</name>
    <dbReference type="NCBI Taxonomy" id="637853"/>
    <lineage>
        <taxon>Eukaryota</taxon>
        <taxon>Metazoa</taxon>
        <taxon>Ecdysozoa</taxon>
        <taxon>Nematoda</taxon>
        <taxon>Chromadorea</taxon>
        <taxon>Rhabditida</taxon>
        <taxon>Spirurina</taxon>
        <taxon>Spiruromorpha</taxon>
        <taxon>Spiruroidea</taxon>
        <taxon>Gongylonematidae</taxon>
        <taxon>Gongylonema</taxon>
    </lineage>
</organism>